<comment type="caution">
    <text evidence="1">The sequence shown here is derived from an EMBL/GenBank/DDBJ whole genome shotgun (WGS) entry which is preliminary data.</text>
</comment>
<gene>
    <name evidence="1" type="ORF">QFZ49_008058</name>
</gene>
<evidence type="ECO:0000313" key="2">
    <source>
        <dbReference type="Proteomes" id="UP001223072"/>
    </source>
</evidence>
<keyword evidence="2" id="KW-1185">Reference proteome</keyword>
<proteinExistence type="predicted"/>
<dbReference type="Proteomes" id="UP001223072">
    <property type="component" value="Unassembled WGS sequence"/>
</dbReference>
<dbReference type="EMBL" id="JAUSZS010000009">
    <property type="protein sequence ID" value="MDQ0938076.1"/>
    <property type="molecule type" value="Genomic_DNA"/>
</dbReference>
<sequence>MDPVLGGKVEERQEFVLVVRDPFDDLGVLGPVGPFEVADGPGRVLLVLGVVDLLDRTLDRRLG</sequence>
<protein>
    <submittedName>
        <fullName evidence="1">Uncharacterized protein</fullName>
    </submittedName>
</protein>
<name>A0ABU0S1J0_9ACTN</name>
<organism evidence="1 2">
    <name type="scientific">Streptomyces turgidiscabies</name>
    <dbReference type="NCBI Taxonomy" id="85558"/>
    <lineage>
        <taxon>Bacteria</taxon>
        <taxon>Bacillati</taxon>
        <taxon>Actinomycetota</taxon>
        <taxon>Actinomycetes</taxon>
        <taxon>Kitasatosporales</taxon>
        <taxon>Streptomycetaceae</taxon>
        <taxon>Streptomyces</taxon>
    </lineage>
</organism>
<reference evidence="1 2" key="1">
    <citation type="submission" date="2023-07" db="EMBL/GenBank/DDBJ databases">
        <title>Comparative genomics of wheat-associated soil bacteria to identify genetic determinants of phenazine resistance.</title>
        <authorList>
            <person name="Mouncey N."/>
        </authorList>
    </citation>
    <scope>NUCLEOTIDE SEQUENCE [LARGE SCALE GENOMIC DNA]</scope>
    <source>
        <strain evidence="1 2">W2I16</strain>
    </source>
</reference>
<accession>A0ABU0S1J0</accession>
<evidence type="ECO:0000313" key="1">
    <source>
        <dbReference type="EMBL" id="MDQ0938076.1"/>
    </source>
</evidence>